<sequence length="273" mass="30696">MIDCKNDVHFHVRVKPECLPKLRALMITSANYIRGDDIIRLIGGTSCLRELIVYGPNLYFMDCSSLRSHAQSLELLFFGIRDTSLSSLDALTALRHLGVSMDDLYYSKSTRFCIESKKRLTEVFANFASHKKLLSLTLRCTIDFLNEEETGLPLGIGHFEALIRDKLLSYITEMGSMIDDSILEYLGVVVQGTAYPPDLPVKATEGPNQTPEHPIKVLCLQPKQMLRSADLAREEMMAQYAKDDYYFLEGYIDTMTKASRVGISSGSKVVAFN</sequence>
<organism evidence="1 2">
    <name type="scientific">Alternaria arborescens</name>
    <dbReference type="NCBI Taxonomy" id="156630"/>
    <lineage>
        <taxon>Eukaryota</taxon>
        <taxon>Fungi</taxon>
        <taxon>Dikarya</taxon>
        <taxon>Ascomycota</taxon>
        <taxon>Pezizomycotina</taxon>
        <taxon>Dothideomycetes</taxon>
        <taxon>Pleosporomycetidae</taxon>
        <taxon>Pleosporales</taxon>
        <taxon>Pleosporineae</taxon>
        <taxon>Pleosporaceae</taxon>
        <taxon>Alternaria</taxon>
        <taxon>Alternaria sect. Alternaria</taxon>
    </lineage>
</organism>
<dbReference type="AlphaFoldDB" id="A0A4Q4S473"/>
<dbReference type="EMBL" id="PEJP01000020">
    <property type="protein sequence ID" value="RYO64713.1"/>
    <property type="molecule type" value="Genomic_DNA"/>
</dbReference>
<dbReference type="OrthoDB" id="3695593at2759"/>
<protein>
    <submittedName>
        <fullName evidence="1">Uncharacterized protein</fullName>
    </submittedName>
</protein>
<proteinExistence type="predicted"/>
<gene>
    <name evidence="1" type="ORF">AA0113_g5715</name>
</gene>
<keyword evidence="2" id="KW-1185">Reference proteome</keyword>
<comment type="caution">
    <text evidence="1">The sequence shown here is derived from an EMBL/GenBank/DDBJ whole genome shotgun (WGS) entry which is preliminary data.</text>
</comment>
<evidence type="ECO:0000313" key="2">
    <source>
        <dbReference type="Proteomes" id="UP000293823"/>
    </source>
</evidence>
<evidence type="ECO:0000313" key="1">
    <source>
        <dbReference type="EMBL" id="RYO64713.1"/>
    </source>
</evidence>
<name>A0A4Q4S473_9PLEO</name>
<dbReference type="Proteomes" id="UP000293823">
    <property type="component" value="Unassembled WGS sequence"/>
</dbReference>
<accession>A0A4Q4S473</accession>
<reference evidence="2" key="1">
    <citation type="journal article" date="2019" name="bioRxiv">
        <title>Genomics, evolutionary history and diagnostics of the Alternaria alternata species group including apple and Asian pear pathotypes.</title>
        <authorList>
            <person name="Armitage A.D."/>
            <person name="Cockerton H.M."/>
            <person name="Sreenivasaprasad S."/>
            <person name="Woodhall J.W."/>
            <person name="Lane C.R."/>
            <person name="Harrison R.J."/>
            <person name="Clarkson J.P."/>
        </authorList>
    </citation>
    <scope>NUCLEOTIDE SEQUENCE [LARGE SCALE GENOMIC DNA]</scope>
    <source>
        <strain evidence="2">RGR 97.0016</strain>
    </source>
</reference>